<keyword evidence="3 7" id="KW-0853">WD repeat</keyword>
<evidence type="ECO:0000259" key="8">
    <source>
        <dbReference type="Pfam" id="PF12265"/>
    </source>
</evidence>
<evidence type="ECO:0000256" key="5">
    <source>
        <dbReference type="ARBA" id="ARBA00022853"/>
    </source>
</evidence>
<comment type="similarity">
    <text evidence="2">Belongs to the WD repeat RBAP46/RBAP48/MSI1 family.</text>
</comment>
<dbReference type="PRINTS" id="PR00320">
    <property type="entry name" value="GPROTEINBRPT"/>
</dbReference>
<dbReference type="InterPro" id="IPR001680">
    <property type="entry name" value="WD40_rpt"/>
</dbReference>
<dbReference type="SUPFAM" id="SSF50978">
    <property type="entry name" value="WD40 repeat-like"/>
    <property type="match status" value="1"/>
</dbReference>
<dbReference type="PROSITE" id="PS50294">
    <property type="entry name" value="WD_REPEATS_REGION"/>
    <property type="match status" value="1"/>
</dbReference>
<evidence type="ECO:0000256" key="2">
    <source>
        <dbReference type="ARBA" id="ARBA00009341"/>
    </source>
</evidence>
<feature type="repeat" description="WD" evidence="7">
    <location>
        <begin position="205"/>
        <end position="247"/>
    </location>
</feature>
<evidence type="ECO:0000256" key="4">
    <source>
        <dbReference type="ARBA" id="ARBA00022737"/>
    </source>
</evidence>
<keyword evidence="10" id="KW-1185">Reference proteome</keyword>
<evidence type="ECO:0000256" key="1">
    <source>
        <dbReference type="ARBA" id="ARBA00004123"/>
    </source>
</evidence>
<feature type="domain" description="Histone-binding protein RBBP4-like N-terminal" evidence="8">
    <location>
        <begin position="26"/>
        <end position="81"/>
    </location>
</feature>
<keyword evidence="5" id="KW-0156">Chromatin regulator</keyword>
<evidence type="ECO:0000256" key="7">
    <source>
        <dbReference type="PROSITE-ProRule" id="PRU00221"/>
    </source>
</evidence>
<dbReference type="GO" id="GO:0006325">
    <property type="term" value="P:chromatin organization"/>
    <property type="evidence" value="ECO:0007669"/>
    <property type="project" value="UniProtKB-KW"/>
</dbReference>
<name>A0ABD3XL74_SINWO</name>
<feature type="repeat" description="WD" evidence="7">
    <location>
        <begin position="155"/>
        <end position="191"/>
    </location>
</feature>
<dbReference type="InterPro" id="IPR019775">
    <property type="entry name" value="WD40_repeat_CS"/>
</dbReference>
<dbReference type="EMBL" id="JBJQND010000002">
    <property type="protein sequence ID" value="KAL3886941.1"/>
    <property type="molecule type" value="Genomic_DNA"/>
</dbReference>
<evidence type="ECO:0000256" key="6">
    <source>
        <dbReference type="ARBA" id="ARBA00023242"/>
    </source>
</evidence>
<gene>
    <name evidence="9" type="ORF">ACJMK2_026897</name>
</gene>
<organism evidence="9 10">
    <name type="scientific">Sinanodonta woodiana</name>
    <name type="common">Chinese pond mussel</name>
    <name type="synonym">Anodonta woodiana</name>
    <dbReference type="NCBI Taxonomy" id="1069815"/>
    <lineage>
        <taxon>Eukaryota</taxon>
        <taxon>Metazoa</taxon>
        <taxon>Spiralia</taxon>
        <taxon>Lophotrochozoa</taxon>
        <taxon>Mollusca</taxon>
        <taxon>Bivalvia</taxon>
        <taxon>Autobranchia</taxon>
        <taxon>Heteroconchia</taxon>
        <taxon>Palaeoheterodonta</taxon>
        <taxon>Unionida</taxon>
        <taxon>Unionoidea</taxon>
        <taxon>Unionidae</taxon>
        <taxon>Unioninae</taxon>
        <taxon>Sinanodonta</taxon>
    </lineage>
</organism>
<comment type="caution">
    <text evidence="9">The sequence shown here is derived from an EMBL/GenBank/DDBJ whole genome shotgun (WGS) entry which is preliminary data.</text>
</comment>
<dbReference type="SMART" id="SM00320">
    <property type="entry name" value="WD40"/>
    <property type="match status" value="6"/>
</dbReference>
<evidence type="ECO:0000256" key="3">
    <source>
        <dbReference type="ARBA" id="ARBA00022574"/>
    </source>
</evidence>
<reference evidence="9 10" key="1">
    <citation type="submission" date="2024-11" db="EMBL/GenBank/DDBJ databases">
        <title>Chromosome-level genome assembly of the freshwater bivalve Anodonta woodiana.</title>
        <authorList>
            <person name="Chen X."/>
        </authorList>
    </citation>
    <scope>NUCLEOTIDE SEQUENCE [LARGE SCALE GENOMIC DNA]</scope>
    <source>
        <strain evidence="9">MN2024</strain>
        <tissue evidence="9">Gills</tissue>
    </source>
</reference>
<dbReference type="Pfam" id="PF00400">
    <property type="entry name" value="WD40"/>
    <property type="match status" value="3"/>
</dbReference>
<keyword evidence="4" id="KW-0677">Repeat</keyword>
<dbReference type="AlphaFoldDB" id="A0ABD3XL74"/>
<dbReference type="Proteomes" id="UP001634394">
    <property type="component" value="Unassembled WGS sequence"/>
</dbReference>
<protein>
    <recommendedName>
        <fullName evidence="8">Histone-binding protein RBBP4-like N-terminal domain-containing protein</fullName>
    </recommendedName>
</protein>
<dbReference type="InterPro" id="IPR015943">
    <property type="entry name" value="WD40/YVTN_repeat-like_dom_sf"/>
</dbReference>
<evidence type="ECO:0000313" key="10">
    <source>
        <dbReference type="Proteomes" id="UP001634394"/>
    </source>
</evidence>
<dbReference type="GO" id="GO:0005634">
    <property type="term" value="C:nucleus"/>
    <property type="evidence" value="ECO:0007669"/>
    <property type="project" value="UniProtKB-SubCell"/>
</dbReference>
<dbReference type="InterPro" id="IPR022052">
    <property type="entry name" value="Histone-bd_RBBP4-like_N"/>
</dbReference>
<dbReference type="PROSITE" id="PS00678">
    <property type="entry name" value="WD_REPEATS_1"/>
    <property type="match status" value="3"/>
</dbReference>
<sequence length="386" mass="43958">MTEQEGRLRHAEEETLSGEDNNIRFHDLLYRHTLEALSITTQWLPDVTRPEGEDYSLHRLILGTHSGFNQQNYLLIAGVQVSHKKYYELDDRAPVKLNIEMKINHYGNVNKACYNPQNPCLIATYNSSNDVLVFDWTKQPSVPDPSRNCTPELILKGPTQDGYGLSWNPILNGRIISASNDTTICLWDINTTPTQGGIIDAMTIFREHISCVNYVAWHPSHQTMFGSAADDKRCIIWDTRLSHSSHVVHSHSSEVNCLSFNPSREYILATASTDETLAVWDIRYLSRKLYSIGTYQDVNYQVHWSPHNEKVLASSGTDKFLYLWDLSNVNQSPLVDVIRCEHGGDIFASSWNLNVPWLISSVSANSYLNIWQSAENDYQQSLNVVH</sequence>
<dbReference type="Gene3D" id="2.130.10.10">
    <property type="entry name" value="YVTN repeat-like/Quinoprotein amine dehydrogenase"/>
    <property type="match status" value="1"/>
</dbReference>
<dbReference type="Pfam" id="PF12265">
    <property type="entry name" value="CAF1C_H4-bd"/>
    <property type="match status" value="1"/>
</dbReference>
<dbReference type="InterPro" id="IPR036322">
    <property type="entry name" value="WD40_repeat_dom_sf"/>
</dbReference>
<evidence type="ECO:0000313" key="9">
    <source>
        <dbReference type="EMBL" id="KAL3886941.1"/>
    </source>
</evidence>
<keyword evidence="6" id="KW-0539">Nucleus</keyword>
<dbReference type="InterPro" id="IPR020472">
    <property type="entry name" value="WD40_PAC1"/>
</dbReference>
<dbReference type="InterPro" id="IPR050459">
    <property type="entry name" value="WD_repeat_RBAP46/RBAP48/MSI1"/>
</dbReference>
<dbReference type="PANTHER" id="PTHR22850">
    <property type="entry name" value="WD40 REPEAT FAMILY"/>
    <property type="match status" value="1"/>
</dbReference>
<accession>A0ABD3XL74</accession>
<dbReference type="PROSITE" id="PS50082">
    <property type="entry name" value="WD_REPEATS_2"/>
    <property type="match status" value="3"/>
</dbReference>
<feature type="repeat" description="WD" evidence="7">
    <location>
        <begin position="248"/>
        <end position="283"/>
    </location>
</feature>
<proteinExistence type="inferred from homology"/>
<comment type="subcellular location">
    <subcellularLocation>
        <location evidence="1">Nucleus</location>
    </subcellularLocation>
</comment>